<dbReference type="OrthoDB" id="7924295at2"/>
<evidence type="ECO:0000313" key="1">
    <source>
        <dbReference type="EMBL" id="RUM02071.1"/>
    </source>
</evidence>
<gene>
    <name evidence="1" type="ORF">EFR84_21315</name>
</gene>
<comment type="caution">
    <text evidence="1">The sequence shown here is derived from an EMBL/GenBank/DDBJ whole genome shotgun (WGS) entry which is preliminary data.</text>
</comment>
<accession>A0A3S0Q9X2</accession>
<sequence>MQPTKTLEPDPARPDEAWPDEAWEVEAVLAWHDDNAKATIRALLDDCKHLRQQLALAECAMSRGMTRGWTPRYERDATGRRRTG</sequence>
<dbReference type="RefSeq" id="WP_126910613.1">
    <property type="nucleotide sequence ID" value="NZ_ML133767.1"/>
</dbReference>
<dbReference type="Proteomes" id="UP000278081">
    <property type="component" value="Unassembled WGS sequence"/>
</dbReference>
<organism evidence="1 2">
    <name type="scientific">Rhizobium chutanense</name>
    <dbReference type="NCBI Taxonomy" id="2035448"/>
    <lineage>
        <taxon>Bacteria</taxon>
        <taxon>Pseudomonadati</taxon>
        <taxon>Pseudomonadota</taxon>
        <taxon>Alphaproteobacteria</taxon>
        <taxon>Hyphomicrobiales</taxon>
        <taxon>Rhizobiaceae</taxon>
        <taxon>Rhizobium/Agrobacterium group</taxon>
        <taxon>Rhizobium</taxon>
    </lineage>
</organism>
<dbReference type="AlphaFoldDB" id="A0A3S0Q9X2"/>
<protein>
    <submittedName>
        <fullName evidence="1">Uncharacterized protein</fullName>
    </submittedName>
</protein>
<evidence type="ECO:0000313" key="2">
    <source>
        <dbReference type="Proteomes" id="UP000278081"/>
    </source>
</evidence>
<reference evidence="1 2" key="1">
    <citation type="submission" date="2018-11" db="EMBL/GenBank/DDBJ databases">
        <title>Rhizobium chutanense sp. nov., isolated from root nodules of Phaseolus vulgaris in China.</title>
        <authorList>
            <person name="Huo Y."/>
        </authorList>
    </citation>
    <scope>NUCLEOTIDE SEQUENCE [LARGE SCALE GENOMIC DNA]</scope>
    <source>
        <strain evidence="1 2">C16</strain>
    </source>
</reference>
<proteinExistence type="predicted"/>
<dbReference type="EMBL" id="RJTJ01000020">
    <property type="protein sequence ID" value="RUM02071.1"/>
    <property type="molecule type" value="Genomic_DNA"/>
</dbReference>
<name>A0A3S0Q9X2_9HYPH</name>